<keyword evidence="1" id="KW-0732">Signal</keyword>
<reference evidence="2" key="1">
    <citation type="submission" date="2014-03" db="EMBL/GenBank/DDBJ databases">
        <title>Draft Genome Sequence of Mycobacterium cosmeticum DSM 44829.</title>
        <authorList>
            <person name="Croce O."/>
            <person name="Robert C."/>
            <person name="Raoult D."/>
            <person name="Drancourt M."/>
        </authorList>
    </citation>
    <scope>NUCLEOTIDE SEQUENCE [LARGE SCALE GENOMIC DNA]</scope>
    <source>
        <strain evidence="2">DSM 44829</strain>
    </source>
</reference>
<dbReference type="eggNOG" id="COG1073">
    <property type="taxonomic scope" value="Bacteria"/>
</dbReference>
<dbReference type="RefSeq" id="WP_036397587.1">
    <property type="nucleotide sequence ID" value="NZ_CCBB010000001.1"/>
</dbReference>
<dbReference type="EMBL" id="CCBB010000001">
    <property type="protein sequence ID" value="CDO07445.1"/>
    <property type="molecule type" value="Genomic_DNA"/>
</dbReference>
<proteinExistence type="predicted"/>
<keyword evidence="3" id="KW-1185">Reference proteome</keyword>
<reference evidence="2" key="2">
    <citation type="submission" date="2014-03" db="EMBL/GenBank/DDBJ databases">
        <authorList>
            <person name="Urmite Genomes"/>
        </authorList>
    </citation>
    <scope>NUCLEOTIDE SEQUENCE</scope>
    <source>
        <strain evidence="2">DSM 44829</strain>
    </source>
</reference>
<dbReference type="InterPro" id="IPR005152">
    <property type="entry name" value="Lipase_secreted"/>
</dbReference>
<dbReference type="PIRSF" id="PIRSF029171">
    <property type="entry name" value="Esterase_LipA"/>
    <property type="match status" value="1"/>
</dbReference>
<dbReference type="PANTHER" id="PTHR34853">
    <property type="match status" value="1"/>
</dbReference>
<evidence type="ECO:0000256" key="1">
    <source>
        <dbReference type="SAM" id="SignalP"/>
    </source>
</evidence>
<evidence type="ECO:0000313" key="3">
    <source>
        <dbReference type="Proteomes" id="UP000028870"/>
    </source>
</evidence>
<dbReference type="GO" id="GO:0004806">
    <property type="term" value="F:triacylglycerol lipase activity"/>
    <property type="evidence" value="ECO:0007669"/>
    <property type="project" value="InterPro"/>
</dbReference>
<dbReference type="Pfam" id="PF03583">
    <property type="entry name" value="LIP"/>
    <property type="match status" value="1"/>
</dbReference>
<dbReference type="OrthoDB" id="9798122at2"/>
<feature type="chain" id="PRO_5004918065" evidence="1">
    <location>
        <begin position="29"/>
        <end position="391"/>
    </location>
</feature>
<dbReference type="GO" id="GO:0016042">
    <property type="term" value="P:lipid catabolic process"/>
    <property type="evidence" value="ECO:0007669"/>
    <property type="project" value="InterPro"/>
</dbReference>
<dbReference type="PROSITE" id="PS51257">
    <property type="entry name" value="PROKAR_LIPOPROTEIN"/>
    <property type="match status" value="1"/>
</dbReference>
<gene>
    <name evidence="2" type="ORF">BN977_02252</name>
</gene>
<dbReference type="STRING" id="258533.BN977_02252"/>
<dbReference type="AlphaFoldDB" id="W9BK62"/>
<evidence type="ECO:0000313" key="2">
    <source>
        <dbReference type="EMBL" id="CDO07445.1"/>
    </source>
</evidence>
<dbReference type="InterPro" id="IPR029058">
    <property type="entry name" value="AB_hydrolase_fold"/>
</dbReference>
<dbReference type="Gene3D" id="3.40.50.1820">
    <property type="entry name" value="alpha/beta hydrolase"/>
    <property type="match status" value="2"/>
</dbReference>
<dbReference type="SUPFAM" id="SSF53474">
    <property type="entry name" value="alpha/beta-Hydrolases"/>
    <property type="match status" value="1"/>
</dbReference>
<accession>W9BK62</accession>
<sequence>MTPRNSASFLALALLTSACTALPSSAPAPPVVTPLVQISAAAWAERGIVQQQEPLDRLADPDSVIGMSRRAVYLSVSGVDGGVRQVSGAFFTPRGRPPAGGWPVISFGHGTTGIAPACGPSSDPDLLGHLPLVRTFLDEGYAVAVTDYEGLGQPGTHPYLEPRTAAFNMIDAVRALRALTPDVSPRWIAYGASQGGQAAWATDELNSYYGSGLDLLGSVALSPPANITGMARLAWTGSLTERQAAMYPLVVVGLGRYNGDIPEWSYLHGQAAANEGALDTCKSPITDPDSAAVDLKPDTEAQTDALRSALQRIALPQRKIDKPMLVANGSEDPVVLADWVNAAVAESCALGGQIQHLEIAGAGHDGMPAADGAVHAWIADRFAGRPAPSTC</sequence>
<dbReference type="Proteomes" id="UP000028870">
    <property type="component" value="Unassembled WGS sequence"/>
</dbReference>
<organism evidence="2 3">
    <name type="scientific">Mycolicibacterium cosmeticum</name>
    <dbReference type="NCBI Taxonomy" id="258533"/>
    <lineage>
        <taxon>Bacteria</taxon>
        <taxon>Bacillati</taxon>
        <taxon>Actinomycetota</taxon>
        <taxon>Actinomycetes</taxon>
        <taxon>Mycobacteriales</taxon>
        <taxon>Mycobacteriaceae</taxon>
        <taxon>Mycolicibacterium</taxon>
    </lineage>
</organism>
<protein>
    <submittedName>
        <fullName evidence="2">Secretory lipase</fullName>
    </submittedName>
</protein>
<feature type="signal peptide" evidence="1">
    <location>
        <begin position="1"/>
        <end position="28"/>
    </location>
</feature>
<dbReference type="PANTHER" id="PTHR34853:SF1">
    <property type="entry name" value="LIPASE 5"/>
    <property type="match status" value="1"/>
</dbReference>
<comment type="caution">
    <text evidence="2">The sequence shown here is derived from an EMBL/GenBank/DDBJ whole genome shotgun (WGS) entry which is preliminary data.</text>
</comment>
<name>W9BK62_MYCCO</name>